<dbReference type="EMBL" id="DRLD01000260">
    <property type="protein sequence ID" value="HED10888.1"/>
    <property type="molecule type" value="Genomic_DNA"/>
</dbReference>
<evidence type="ECO:0000313" key="2">
    <source>
        <dbReference type="EMBL" id="HED10888.1"/>
    </source>
</evidence>
<dbReference type="Proteomes" id="UP000886005">
    <property type="component" value="Unassembled WGS sequence"/>
</dbReference>
<proteinExistence type="predicted"/>
<feature type="signal peptide" evidence="1">
    <location>
        <begin position="1"/>
        <end position="22"/>
    </location>
</feature>
<name>A0A7V1PUL5_CALAY</name>
<sequence>MSLRNIRWLFAAALFVALTVQSCGEGVVEIENVSYEPRISIEGFLVPGKPVSGIRLFRNFKLNQDLRQQTPLLDPLKTTATITDEGSGVVYPLSYHTPANLLNIGDYYYEYTGNDLTIEYGGSYTLDVRTEIDNTPVQARSTTTVPLSGFKIAGVNYDSLRYRQQINGELVNFVLDIDRSPGTTYYLASIQSLTDDYEKFVSFSPFGKMSREEFEKDKERFTYNTFWIQNTPEDAGRSIMNLFWFEFHFYSRYRVIVYAADKNYREFMQTYSRVQEIDGNFHEARFNIEGQGIGVFGSVIADTVYLTVTE</sequence>
<feature type="chain" id="PRO_5031529530" evidence="1">
    <location>
        <begin position="23"/>
        <end position="310"/>
    </location>
</feature>
<comment type="caution">
    <text evidence="2">The sequence shown here is derived from an EMBL/GenBank/DDBJ whole genome shotgun (WGS) entry which is preliminary data.</text>
</comment>
<dbReference type="PROSITE" id="PS51257">
    <property type="entry name" value="PROKAR_LIPOPROTEIN"/>
    <property type="match status" value="1"/>
</dbReference>
<dbReference type="Pfam" id="PF14054">
    <property type="entry name" value="DUF4249"/>
    <property type="match status" value="1"/>
</dbReference>
<dbReference type="AlphaFoldDB" id="A0A7V1PUL5"/>
<dbReference type="InterPro" id="IPR025345">
    <property type="entry name" value="DUF4249"/>
</dbReference>
<reference evidence="2" key="1">
    <citation type="journal article" date="2020" name="mSystems">
        <title>Genome- and Community-Level Interaction Insights into Carbon Utilization and Element Cycling Functions of Hydrothermarchaeota in Hydrothermal Sediment.</title>
        <authorList>
            <person name="Zhou Z."/>
            <person name="Liu Y."/>
            <person name="Xu W."/>
            <person name="Pan J."/>
            <person name="Luo Z.H."/>
            <person name="Li M."/>
        </authorList>
    </citation>
    <scope>NUCLEOTIDE SEQUENCE [LARGE SCALE GENOMIC DNA]</scope>
    <source>
        <strain evidence="2">HyVt-456</strain>
    </source>
</reference>
<evidence type="ECO:0000256" key="1">
    <source>
        <dbReference type="SAM" id="SignalP"/>
    </source>
</evidence>
<organism evidence="2">
    <name type="scientific">Caldithrix abyssi</name>
    <dbReference type="NCBI Taxonomy" id="187145"/>
    <lineage>
        <taxon>Bacteria</taxon>
        <taxon>Pseudomonadati</taxon>
        <taxon>Calditrichota</taxon>
        <taxon>Calditrichia</taxon>
        <taxon>Calditrichales</taxon>
        <taxon>Calditrichaceae</taxon>
        <taxon>Caldithrix</taxon>
    </lineage>
</organism>
<gene>
    <name evidence="2" type="ORF">ENJ10_09390</name>
</gene>
<protein>
    <submittedName>
        <fullName evidence="2">DUF4249 family protein</fullName>
    </submittedName>
</protein>
<accession>A0A7V1PUL5</accession>
<keyword evidence="1" id="KW-0732">Signal</keyword>